<dbReference type="Pfam" id="PF20122">
    <property type="entry name" value="DUF6512"/>
    <property type="match status" value="1"/>
</dbReference>
<comment type="caution">
    <text evidence="2">The sequence shown here is derived from an EMBL/GenBank/DDBJ whole genome shotgun (WGS) entry which is preliminary data.</text>
</comment>
<feature type="transmembrane region" description="Helical" evidence="1">
    <location>
        <begin position="82"/>
        <end position="101"/>
    </location>
</feature>
<keyword evidence="3" id="KW-1185">Reference proteome</keyword>
<dbReference type="AlphaFoldDB" id="A0A0J8D837"/>
<feature type="transmembrane region" description="Helical" evidence="1">
    <location>
        <begin position="51"/>
        <end position="70"/>
    </location>
</feature>
<dbReference type="PATRIC" id="fig|1121307.3.peg.1854"/>
<reference evidence="2 3" key="1">
    <citation type="submission" date="2015-06" db="EMBL/GenBank/DDBJ databases">
        <title>Draft genome sequence of the purine-degrading Clostridium cylindrosporum HC-1 (DSM 605).</title>
        <authorList>
            <person name="Poehlein A."/>
            <person name="Schiel-Bengelsdorf B."/>
            <person name="Bengelsdorf F."/>
            <person name="Daniel R."/>
            <person name="Duerre P."/>
        </authorList>
    </citation>
    <scope>NUCLEOTIDE SEQUENCE [LARGE SCALE GENOMIC DNA]</scope>
    <source>
        <strain evidence="2 3">DSM 605</strain>
    </source>
</reference>
<feature type="transmembrane region" description="Helical" evidence="1">
    <location>
        <begin position="146"/>
        <end position="163"/>
    </location>
</feature>
<keyword evidence="1" id="KW-0472">Membrane</keyword>
<evidence type="ECO:0000313" key="2">
    <source>
        <dbReference type="EMBL" id="KMT22225.1"/>
    </source>
</evidence>
<keyword evidence="1" id="KW-0812">Transmembrane</keyword>
<dbReference type="EMBL" id="LFVU01000024">
    <property type="protein sequence ID" value="KMT22225.1"/>
    <property type="molecule type" value="Genomic_DNA"/>
</dbReference>
<feature type="transmembrane region" description="Helical" evidence="1">
    <location>
        <begin position="113"/>
        <end position="134"/>
    </location>
</feature>
<evidence type="ECO:0000313" key="3">
    <source>
        <dbReference type="Proteomes" id="UP000036756"/>
    </source>
</evidence>
<feature type="transmembrane region" description="Helical" evidence="1">
    <location>
        <begin position="12"/>
        <end position="31"/>
    </location>
</feature>
<dbReference type="STRING" id="1121307.CLCY_4c01980"/>
<keyword evidence="1" id="KW-1133">Transmembrane helix</keyword>
<evidence type="ECO:0000256" key="1">
    <source>
        <dbReference type="SAM" id="Phobius"/>
    </source>
</evidence>
<dbReference type="OrthoDB" id="48209at2"/>
<proteinExistence type="predicted"/>
<dbReference type="Proteomes" id="UP000036756">
    <property type="component" value="Unassembled WGS sequence"/>
</dbReference>
<dbReference type="InterPro" id="IPR045407">
    <property type="entry name" value="DUF6512"/>
</dbReference>
<accession>A0A0J8D837</accession>
<gene>
    <name evidence="2" type="ORF">CLCY_4c01980</name>
</gene>
<organism evidence="2 3">
    <name type="scientific">Clostridium cylindrosporum DSM 605</name>
    <dbReference type="NCBI Taxonomy" id="1121307"/>
    <lineage>
        <taxon>Bacteria</taxon>
        <taxon>Bacillati</taxon>
        <taxon>Bacillota</taxon>
        <taxon>Clostridia</taxon>
        <taxon>Eubacteriales</taxon>
        <taxon>Clostridiaceae</taxon>
        <taxon>Clostridium</taxon>
    </lineage>
</organism>
<dbReference type="RefSeq" id="WP_048570317.1">
    <property type="nucleotide sequence ID" value="NZ_LFVU01000024.1"/>
</dbReference>
<name>A0A0J8D837_CLOCY</name>
<sequence length="181" mass="20447">MDSFKKAKKWILIGIPIISIVGSLMHFAYEWSGNLALVGLFTPVNESIWEHLKMAFFPTLAWWILGYLIYRGDFSFNTRTWLSSAVVASITAPLVVVTFYYTYTGAFGIESLVLDIFSLFLGIFIGQILGLHLYRYGKFNPLVSGVLYLILILVILAFIVFTFNPPHIPLFLDSQTGTYGI</sequence>
<protein>
    <submittedName>
        <fullName evidence="2">Uncharacterized protein</fullName>
    </submittedName>
</protein>